<sequence>PDIDVPYWLDTVRRDYAMPLPIKALVGGLVAGAGAMRGSRLVAPIDVAKVAVNAGLGAMYGNAIGMIAGPVLRLTPKARDDIQKAGLLAGIFKSLLA</sequence>
<organism evidence="1">
    <name type="scientific">marine sediment metagenome</name>
    <dbReference type="NCBI Taxonomy" id="412755"/>
    <lineage>
        <taxon>unclassified sequences</taxon>
        <taxon>metagenomes</taxon>
        <taxon>ecological metagenomes</taxon>
    </lineage>
</organism>
<dbReference type="AlphaFoldDB" id="X0RM20"/>
<proteinExistence type="predicted"/>
<feature type="non-terminal residue" evidence="1">
    <location>
        <position position="1"/>
    </location>
</feature>
<comment type="caution">
    <text evidence="1">The sequence shown here is derived from an EMBL/GenBank/DDBJ whole genome shotgun (WGS) entry which is preliminary data.</text>
</comment>
<reference evidence="1" key="1">
    <citation type="journal article" date="2014" name="Front. Microbiol.">
        <title>High frequency of phylogenetically diverse reductive dehalogenase-homologous genes in deep subseafloor sedimentary metagenomes.</title>
        <authorList>
            <person name="Kawai M."/>
            <person name="Futagami T."/>
            <person name="Toyoda A."/>
            <person name="Takaki Y."/>
            <person name="Nishi S."/>
            <person name="Hori S."/>
            <person name="Arai W."/>
            <person name="Tsubouchi T."/>
            <person name="Morono Y."/>
            <person name="Uchiyama I."/>
            <person name="Ito T."/>
            <person name="Fujiyama A."/>
            <person name="Inagaki F."/>
            <person name="Takami H."/>
        </authorList>
    </citation>
    <scope>NUCLEOTIDE SEQUENCE</scope>
    <source>
        <strain evidence="1">Expedition CK06-06</strain>
    </source>
</reference>
<dbReference type="EMBL" id="BARS01002595">
    <property type="protein sequence ID" value="GAF69833.1"/>
    <property type="molecule type" value="Genomic_DNA"/>
</dbReference>
<evidence type="ECO:0000313" key="1">
    <source>
        <dbReference type="EMBL" id="GAF69833.1"/>
    </source>
</evidence>
<accession>X0RM20</accession>
<gene>
    <name evidence="1" type="ORF">S01H1_04971</name>
</gene>
<name>X0RM20_9ZZZZ</name>
<protein>
    <submittedName>
        <fullName evidence="1">Uncharacterized protein</fullName>
    </submittedName>
</protein>